<dbReference type="Proteomes" id="UP000045706">
    <property type="component" value="Unassembled WGS sequence"/>
</dbReference>
<evidence type="ECO:0000313" key="2">
    <source>
        <dbReference type="Proteomes" id="UP000045706"/>
    </source>
</evidence>
<evidence type="ECO:0000313" key="1">
    <source>
        <dbReference type="EMBL" id="CRK43558.1"/>
    </source>
</evidence>
<accession>A0A0G4NAS1</accession>
<dbReference type="AlphaFoldDB" id="A0A0G4NAS1"/>
<gene>
    <name evidence="1" type="ORF">BN1723_005734</name>
</gene>
<sequence length="158" mass="15905">MRTAPVVLCLRRRNGPRPLVDQGLLFLAAPSSSLSACPGGTNFIIFALISYTTVSSSSPGPPSVRVICSCGFSESSPSAPGAPWLASGPVADVFSRSAVGSGVPEAGVVARLDAPPKLKGELVPVVDAPAPGGCRLPNTEPPGWVGLGANMLSAWLGG</sequence>
<reference evidence="2" key="1">
    <citation type="submission" date="2015-05" db="EMBL/GenBank/DDBJ databases">
        <authorList>
            <person name="Fogelqvist Johan"/>
        </authorList>
    </citation>
    <scope>NUCLEOTIDE SEQUENCE [LARGE SCALE GENOMIC DNA]</scope>
</reference>
<protein>
    <submittedName>
        <fullName evidence="1">Uncharacterized protein</fullName>
    </submittedName>
</protein>
<proteinExistence type="predicted"/>
<name>A0A0G4NAS1_VERLO</name>
<dbReference type="EMBL" id="CVQI01033384">
    <property type="protein sequence ID" value="CRK43558.1"/>
    <property type="molecule type" value="Genomic_DNA"/>
</dbReference>
<organism evidence="1 2">
    <name type="scientific">Verticillium longisporum</name>
    <name type="common">Verticillium dahliae var. longisporum</name>
    <dbReference type="NCBI Taxonomy" id="100787"/>
    <lineage>
        <taxon>Eukaryota</taxon>
        <taxon>Fungi</taxon>
        <taxon>Dikarya</taxon>
        <taxon>Ascomycota</taxon>
        <taxon>Pezizomycotina</taxon>
        <taxon>Sordariomycetes</taxon>
        <taxon>Hypocreomycetidae</taxon>
        <taxon>Glomerellales</taxon>
        <taxon>Plectosphaerellaceae</taxon>
        <taxon>Verticillium</taxon>
    </lineage>
</organism>